<accession>A0A365Y5K8</accession>
<evidence type="ECO:0000313" key="1">
    <source>
        <dbReference type="EMBL" id="RBL93863.1"/>
    </source>
</evidence>
<dbReference type="AlphaFoldDB" id="A0A365Y5K8"/>
<evidence type="ECO:0000313" key="2">
    <source>
        <dbReference type="Proteomes" id="UP000253410"/>
    </source>
</evidence>
<sequence length="163" mass="18936">MVKGVTLEDHLLKSEIHIKVIIKFQTEACVKFKGSSPVRVLTNLRRRIRNFMRTEGMEMMKRKVNMTLPGDGPALYELDPDLFEQFVLDDFTIRPRHDHIKGITQKDRMLKIEIALFILDDEIIRLSARVKNQSVEVVRSEHARNVNRVLAAYGRLLPVDNNN</sequence>
<comment type="caution">
    <text evidence="1">The sequence shown here is derived from an EMBL/GenBank/DDBJ whole genome shotgun (WGS) entry which is preliminary data.</text>
</comment>
<reference evidence="1 2" key="1">
    <citation type="submission" date="2018-05" db="EMBL/GenBank/DDBJ databases">
        <title>Chitinophaga sp. K3CV102501T nov., isolated from isolated from a monsoon evergreen broad-leaved forest soil.</title>
        <authorList>
            <person name="Lv Y."/>
        </authorList>
    </citation>
    <scope>NUCLEOTIDE SEQUENCE [LARGE SCALE GENOMIC DNA]</scope>
    <source>
        <strain evidence="1 2">GDMCC 1.1325</strain>
    </source>
</reference>
<organism evidence="1 2">
    <name type="scientific">Chitinophaga flava</name>
    <dbReference type="NCBI Taxonomy" id="2259036"/>
    <lineage>
        <taxon>Bacteria</taxon>
        <taxon>Pseudomonadati</taxon>
        <taxon>Bacteroidota</taxon>
        <taxon>Chitinophagia</taxon>
        <taxon>Chitinophagales</taxon>
        <taxon>Chitinophagaceae</taxon>
        <taxon>Chitinophaga</taxon>
    </lineage>
</organism>
<name>A0A365Y5K8_9BACT</name>
<dbReference type="Proteomes" id="UP000253410">
    <property type="component" value="Unassembled WGS sequence"/>
</dbReference>
<protein>
    <submittedName>
        <fullName evidence="1">Uncharacterized protein</fullName>
    </submittedName>
</protein>
<gene>
    <name evidence="1" type="ORF">DF182_15330</name>
</gene>
<dbReference type="EMBL" id="QFFJ01000001">
    <property type="protein sequence ID" value="RBL93863.1"/>
    <property type="molecule type" value="Genomic_DNA"/>
</dbReference>
<proteinExistence type="predicted"/>
<keyword evidence="2" id="KW-1185">Reference proteome</keyword>